<accession>A0A1I8QCI1</accession>
<dbReference type="CDD" id="cd05170">
    <property type="entry name" value="PIKKc_SMG1"/>
    <property type="match status" value="1"/>
</dbReference>
<comment type="catalytic activity">
    <reaction evidence="10">
        <text>L-seryl-[protein] + ATP = O-phospho-L-seryl-[protein] + ADP + H(+)</text>
        <dbReference type="Rhea" id="RHEA:17989"/>
        <dbReference type="Rhea" id="RHEA-COMP:9863"/>
        <dbReference type="Rhea" id="RHEA-COMP:11604"/>
        <dbReference type="ChEBI" id="CHEBI:15378"/>
        <dbReference type="ChEBI" id="CHEBI:29999"/>
        <dbReference type="ChEBI" id="CHEBI:30616"/>
        <dbReference type="ChEBI" id="CHEBI:83421"/>
        <dbReference type="ChEBI" id="CHEBI:456216"/>
        <dbReference type="EC" id="2.7.11.1"/>
    </reaction>
</comment>
<comment type="similarity">
    <text evidence="1">Belongs to the PI3/PI4-kinase family.</text>
</comment>
<feature type="region of interest" description="Disordered" evidence="12">
    <location>
        <begin position="3107"/>
        <end position="3130"/>
    </location>
</feature>
<sequence length="3191" mass="365951">MDIGVNDHCNNAQSHQIEDDLESEIYHPSELQHETIEDVIRIRHLQIHDSEDDVLVESWNGLQAPNCGGCEMFNANRQIPDGVNATGSSPVQFNRFTPIAVLSEDLRISKILRRLMIETNRKTAVELCRKLDAAVRNQSNASYICRSFDILFDNMVTVLRQCPPECLESASSILGVMGYINRYDFDVYQNNLKNCYINNKSLRQYLMMALRTTISCDAVNLDLKPYSDRLLSVIKEYLENAEVAENFIAISETIAELSKHYKQSFHRHFTDIVDIIIGWHLEIEQPATLKRHCGKILQQFSEYFLGKLDFTLGLLGQFIEDIEVCGDEVIAEDVSVKSKQQIDARVGAFIGAFTSIMKAMISKGVILNNFTPSANIVQEAKRVVNKVAKQCFNMITLVGEETVINLNEFYCVITYDKSVENLCDLERIIELQLNHLCGFNENQISSFLYMILHVVRQYRTQLPLSFVSLIMNKDNVCLQELKLNCGLKSYRLFLKIYHEILIIKNVPLLQEAYRHILKDVNETVGYLKLAESSIYSMARSELILSFYLAALSAMACQTSSIIGMYALNPSILELLITNCQAANESLWKQYPTLHQALLAVIKEHSSKNYNFRQSSRLLVHNQDSPTAENFSIILKFLATILRWHISSDLQNWLDQLLKECRDDFAILTEKDDFLQMCENITILAKREPTLCSGLLRSILQYNKMPDFILCNIRDIVLYAFEGTNKERLPFYAELLALLPLEISLTTDNESDIFYEDKERLIQLQHWHKSTICFNTLRSKYFKSFIESLDANSTADAKELMYQAFAEKSFVHLHRESVDDYLNTLQCNKRLLKFHLQYEAARYCVQQKLRTTLGKPQETFLAIESIIMKYARFLAEKTKATKGIDTPLDELAKLQENCRMLLGFLESLEKHIYNAAEGTAIAMLPAEKPARTFFRVNSSTCNEWFKRIRTAVNLIALHCMEPEMVIRYSESILQSDAAFTNKGFLDRTITSMVWALYACGEAEALYGVQTWLKSKHCKGYEWIQHVAEHASGHFEKAATGYKSILGDDAAKNMDLFMKEFLQQQLSDCLCHTARWDEIKRIGLNTNYSTQHLESMETIYRNAMRQSDDMENEELSNALQKMTEWAEEYNNNEKLQNKVESFSYYEILQRINEACLVQAVSRQNGTPLEFESIGNCIRQSLREYVVDSNENVFNELILLNHVSYNLQHDENFAIHNTEITISPRSINHILNWSMIMGAKSNNTNNKLPLLLSMASVARNQNNLSYSQKLLENFFTLKGIEKSYPQIIHELKSNELEIDCWDPDLVRGVEELIKCMHAENNSSLDALEVASACCAQIIQKHGGPAATDTVPDSTLNLLLTMADWLSGNRLPNSSLAQIAQCQQFQKLQNLLPSIDVCAHSEGRNKSFALPTTEYSVGKLLNASILCNANSGGAWFSFGNWCYRWGKKLMETSGEQCDIKELKMTNRNIASIQDILGEKVDDGLTLQVVELLNTHMVNAIKDDNVDDNEYSHNAREALECEMKKICTISTEQLNSIICIWCQAHKGVYGFYEEATKAYFKYLAIESDATSMKSKSKSNTEIENTFVTLRLLRLIVKHATGLQDALEEGLRNTPLRPWKVIIPQLFSRLNHHENYVRRSVSDLLCRLAVNQPQLIIFPAVVGAQQEQKNCVAAESQKQLSNCFVALLNSLSSQAPNMVLQVQMLVCELRRITLLWEEYWIHSLAQLYAEYSHLYNALEAESRKSTNRDALLIKYDIFRKHLLKDFERIVEATEKEAETNYERNFQERFRHHIEIVRKELTKPTDTAQPSEYWQKIKQLYSIFQQRPLRGSSSTIRISDVSPVLANMRNTTISMPGVDTYEKPAVFIKSVESTIYILPTKTKPKKLSFCGSNGQTYTYLFKGQEDLHLDERIMQFLSISNSMMSRSYGSKATIDCFKAHHYSVIPLGTQSGLISWVDHCTPLFAIYKKWQQREALLKQQQKERQNSKSYEPVLQSPTAAATSRPSELFYNKLTPLLAERNMKVSDPRKQWPIAILKRVLRELSSETPGDLLAKEIWCYSTNSVDWRKSVRRYTMSMAVMSIIGYVIGLGDRHLDNILIKLGTGEIVHIDYNVCFEKGKSLRVPEKVPFRMSQNLKGALGLVGTEGSYRLACSHVLRVLRRERETLLTLLEAFVYDPLVDWTLSDDGNSTRGTSANSAAIMITSLCSSKEYHLSPRDVFKGKKSDTDLSRQTLTLKISEVRPAWLQYKDDLDYVLRNVKDHVERMLDVRQQILRFEEKRDNYTKQLAMIRELDALGSARGSHALNTVTQRYKAYKRDLSSFDEIKSLVRQTVTDLDIVVSTYFDILLAPSEIRNIEINDGGLPHSNECAIVKTLLAGNSENKYYTPIEFAKHEINNSFIQIQRNAIECRDLLLFYGQLMRFYPRSKLQQNHLVKYLAQLKELVDVPSTVANPELPSTRGCEEDTHGTTKTCVQYFKNMQSIHVDLQTQVVQAQQVLKQRQQEQLDKITVPQATDEILNLNRSPLHILKGLRQRLDAVHKAFVAKEKELFSSNVCFLLNHRISFLLFVERSINCLSPAHVPKLLRTLIHSLVGLRDLKDSMEDASETLFALMTNETIPYCQEINANEYYKSCPAINVIFEETDNIFKDTVTRLQGLQDSLTHMREIHPTAAIQQIKNVWSINILEYMESCRTDVMLKIISEINDSSLAMTTNDVNNILDIQRIRRPINDMMVKIQSKLFEGLLSLVMECIHASIGNSIADVRLTDNAGLTEVNSVLEKLFHTLEHERQLQYDEDVVLYYSKLLDQYHFITNFYFWLHESHLIDADSNLQNLKSKKAFITALHNASQDLSASKSKMIKTQKDVEFHRSLLRDFLLSSLVPSAGDLQKLDDAVAAEKERYEFFLSLATRLTEYSTVLLQFEVSGENKPFESLVRKYNEERSKLQTCETAISLVERNLVQLLDPEDNIDNCWIKNISELLDEMIFSAQKEICDFEKVEANTEAILQDDGQKLQQVIVDSSIRGDMRQLLKMLTKSYRLSKIGNGDHLFQDIRDIQHTMKLLQNKLNDLQLQLLSEEFETVALMQLHEKVDELLTLCHNNNIWLKSIIERLGKLYSDDGQNCAESPTRNESSKDVGANNSQLGEQKRNAYAVSVWKRIRMKLEGRDPDPNRRSSVAEQVEYVIAEATSEDNLASLYEGWTPWV</sequence>
<keyword evidence="4" id="KW-0808">Transferase</keyword>
<dbReference type="InterPro" id="IPR031559">
    <property type="entry name" value="SMG1"/>
</dbReference>
<evidence type="ECO:0000256" key="12">
    <source>
        <dbReference type="SAM" id="MobiDB-lite"/>
    </source>
</evidence>
<dbReference type="Pfam" id="PF02260">
    <property type="entry name" value="FATC"/>
    <property type="match status" value="1"/>
</dbReference>
<dbReference type="GO" id="GO:0031931">
    <property type="term" value="C:TORC1 complex"/>
    <property type="evidence" value="ECO:0007669"/>
    <property type="project" value="TreeGrafter"/>
</dbReference>
<dbReference type="SUPFAM" id="SSF56112">
    <property type="entry name" value="Protein kinase-like (PK-like)"/>
    <property type="match status" value="1"/>
</dbReference>
<dbReference type="GO" id="GO:0004674">
    <property type="term" value="F:protein serine/threonine kinase activity"/>
    <property type="evidence" value="ECO:0007669"/>
    <property type="project" value="UniProtKB-KW"/>
</dbReference>
<dbReference type="GO" id="GO:0031929">
    <property type="term" value="P:TOR signaling"/>
    <property type="evidence" value="ECO:0007669"/>
    <property type="project" value="TreeGrafter"/>
</dbReference>
<feature type="domain" description="FATC" evidence="15">
    <location>
        <begin position="3159"/>
        <end position="3191"/>
    </location>
</feature>
<dbReference type="STRING" id="35570.A0A1I8QCI1"/>
<evidence type="ECO:0000256" key="9">
    <source>
        <dbReference type="ARBA" id="ARBA00047899"/>
    </source>
</evidence>
<dbReference type="EC" id="2.7.11.1" evidence="2"/>
<dbReference type="EnsemblMetazoa" id="SCAU015888-RA">
    <property type="protein sequence ID" value="SCAU015888-PA"/>
    <property type="gene ID" value="SCAU015888"/>
</dbReference>
<dbReference type="InterPro" id="IPR014009">
    <property type="entry name" value="PIK_FAT"/>
</dbReference>
<dbReference type="SUPFAM" id="SSF48371">
    <property type="entry name" value="ARM repeat"/>
    <property type="match status" value="1"/>
</dbReference>
<evidence type="ECO:0000256" key="10">
    <source>
        <dbReference type="ARBA" id="ARBA00048679"/>
    </source>
</evidence>
<dbReference type="InterPro" id="IPR039414">
    <property type="entry name" value="SMG1_PIKKc"/>
</dbReference>
<feature type="coiled-coil region" evidence="11">
    <location>
        <begin position="1091"/>
        <end position="1130"/>
    </location>
</feature>
<feature type="coiled-coil region" evidence="11">
    <location>
        <begin position="3040"/>
        <end position="3067"/>
    </location>
</feature>
<dbReference type="Pfam" id="PF15785">
    <property type="entry name" value="SMG1"/>
    <property type="match status" value="1"/>
</dbReference>
<feature type="compositionally biased region" description="Polar residues" evidence="12">
    <location>
        <begin position="3107"/>
        <end position="3117"/>
    </location>
</feature>
<dbReference type="SMART" id="SM01345">
    <property type="entry name" value="Rapamycin_bind"/>
    <property type="match status" value="1"/>
</dbReference>
<proteinExistence type="inferred from homology"/>
<dbReference type="InterPro" id="IPR016024">
    <property type="entry name" value="ARM-type_fold"/>
</dbReference>
<dbReference type="PROSITE" id="PS50290">
    <property type="entry name" value="PI3_4_KINASE_3"/>
    <property type="match status" value="1"/>
</dbReference>
<dbReference type="InterPro" id="IPR003152">
    <property type="entry name" value="FATC_dom"/>
</dbReference>
<evidence type="ECO:0000256" key="4">
    <source>
        <dbReference type="ARBA" id="ARBA00022679"/>
    </source>
</evidence>
<dbReference type="InterPro" id="IPR011009">
    <property type="entry name" value="Kinase-like_dom_sf"/>
</dbReference>
<evidence type="ECO:0000256" key="6">
    <source>
        <dbReference type="ARBA" id="ARBA00022777"/>
    </source>
</evidence>
<gene>
    <name evidence="16" type="primary">106093077</name>
</gene>
<evidence type="ECO:0000256" key="11">
    <source>
        <dbReference type="SAM" id="Coils"/>
    </source>
</evidence>
<dbReference type="InterPro" id="IPR036940">
    <property type="entry name" value="PI3/4_kinase_cat_sf"/>
</dbReference>
<evidence type="ECO:0000259" key="15">
    <source>
        <dbReference type="PROSITE" id="PS51190"/>
    </source>
</evidence>
<evidence type="ECO:0000313" key="17">
    <source>
        <dbReference type="Proteomes" id="UP000095300"/>
    </source>
</evidence>
<dbReference type="InterPro" id="IPR018936">
    <property type="entry name" value="PI3/4_kinase_CS"/>
</dbReference>
<evidence type="ECO:0000256" key="7">
    <source>
        <dbReference type="ARBA" id="ARBA00022840"/>
    </source>
</evidence>
<organism evidence="16 17">
    <name type="scientific">Stomoxys calcitrans</name>
    <name type="common">Stable fly</name>
    <name type="synonym">Conops calcitrans</name>
    <dbReference type="NCBI Taxonomy" id="35570"/>
    <lineage>
        <taxon>Eukaryota</taxon>
        <taxon>Metazoa</taxon>
        <taxon>Ecdysozoa</taxon>
        <taxon>Arthropoda</taxon>
        <taxon>Hexapoda</taxon>
        <taxon>Insecta</taxon>
        <taxon>Pterygota</taxon>
        <taxon>Neoptera</taxon>
        <taxon>Endopterygota</taxon>
        <taxon>Diptera</taxon>
        <taxon>Brachycera</taxon>
        <taxon>Muscomorpha</taxon>
        <taxon>Muscoidea</taxon>
        <taxon>Muscidae</taxon>
        <taxon>Stomoxys</taxon>
    </lineage>
</organism>
<evidence type="ECO:0000256" key="2">
    <source>
        <dbReference type="ARBA" id="ARBA00012513"/>
    </source>
</evidence>
<dbReference type="SMART" id="SM00146">
    <property type="entry name" value="PI3Kc"/>
    <property type="match status" value="1"/>
</dbReference>
<dbReference type="PROSITE" id="PS51190">
    <property type="entry name" value="FATC"/>
    <property type="match status" value="1"/>
</dbReference>
<dbReference type="Gene3D" id="3.30.1010.10">
    <property type="entry name" value="Phosphatidylinositol 3-kinase Catalytic Subunit, Chain A, domain 4"/>
    <property type="match status" value="1"/>
</dbReference>
<keyword evidence="8" id="KW-0866">Nonsense-mediated mRNA decay</keyword>
<dbReference type="PROSITE" id="PS51189">
    <property type="entry name" value="FAT"/>
    <property type="match status" value="1"/>
</dbReference>
<dbReference type="PANTHER" id="PTHR11139">
    <property type="entry name" value="ATAXIA TELANGIECTASIA MUTATED ATM -RELATED"/>
    <property type="match status" value="1"/>
</dbReference>
<dbReference type="GO" id="GO:0005524">
    <property type="term" value="F:ATP binding"/>
    <property type="evidence" value="ECO:0007669"/>
    <property type="project" value="UniProtKB-KW"/>
</dbReference>
<name>A0A1I8QCI1_STOCA</name>
<keyword evidence="3" id="KW-0723">Serine/threonine-protein kinase</keyword>
<dbReference type="InterPro" id="IPR000403">
    <property type="entry name" value="PI3/4_kinase_cat_dom"/>
</dbReference>
<dbReference type="GO" id="GO:0005737">
    <property type="term" value="C:cytoplasm"/>
    <property type="evidence" value="ECO:0007669"/>
    <property type="project" value="TreeGrafter"/>
</dbReference>
<evidence type="ECO:0000259" key="14">
    <source>
        <dbReference type="PROSITE" id="PS51189"/>
    </source>
</evidence>
<dbReference type="GO" id="GO:0005634">
    <property type="term" value="C:nucleus"/>
    <property type="evidence" value="ECO:0007669"/>
    <property type="project" value="TreeGrafter"/>
</dbReference>
<evidence type="ECO:0000313" key="16">
    <source>
        <dbReference type="EnsemblMetazoa" id="SCAU015888-PA"/>
    </source>
</evidence>
<dbReference type="InterPro" id="IPR050517">
    <property type="entry name" value="DDR_Repair_Kinase"/>
</dbReference>
<reference evidence="16" key="1">
    <citation type="submission" date="2020-05" db="UniProtKB">
        <authorList>
            <consortium name="EnsemblMetazoa"/>
        </authorList>
    </citation>
    <scope>IDENTIFICATION</scope>
    <source>
        <strain evidence="16">USDA</strain>
    </source>
</reference>
<keyword evidence="6" id="KW-0418">Kinase</keyword>
<comment type="catalytic activity">
    <reaction evidence="9">
        <text>L-threonyl-[protein] + ATP = O-phospho-L-threonyl-[protein] + ADP + H(+)</text>
        <dbReference type="Rhea" id="RHEA:46608"/>
        <dbReference type="Rhea" id="RHEA-COMP:11060"/>
        <dbReference type="Rhea" id="RHEA-COMP:11605"/>
        <dbReference type="ChEBI" id="CHEBI:15378"/>
        <dbReference type="ChEBI" id="CHEBI:30013"/>
        <dbReference type="ChEBI" id="CHEBI:30616"/>
        <dbReference type="ChEBI" id="CHEBI:61977"/>
        <dbReference type="ChEBI" id="CHEBI:456216"/>
        <dbReference type="EC" id="2.7.11.1"/>
    </reaction>
</comment>
<keyword evidence="7" id="KW-0067">ATP-binding</keyword>
<feature type="domain" description="PI3K/PI4K catalytic" evidence="13">
    <location>
        <begin position="1864"/>
        <end position="2219"/>
    </location>
</feature>
<feature type="domain" description="FAT" evidence="14">
    <location>
        <begin position="1270"/>
        <end position="1660"/>
    </location>
</feature>
<dbReference type="KEGG" id="scac:106093077"/>
<dbReference type="VEuPathDB" id="VectorBase:SCAU015888"/>
<evidence type="ECO:0000259" key="13">
    <source>
        <dbReference type="PROSITE" id="PS50290"/>
    </source>
</evidence>
<protein>
    <recommendedName>
        <fullName evidence="2">non-specific serine/threonine protein kinase</fullName>
        <ecNumber evidence="2">2.7.11.1</ecNumber>
    </recommendedName>
</protein>
<dbReference type="SMART" id="SM01343">
    <property type="entry name" value="FATC"/>
    <property type="match status" value="1"/>
</dbReference>
<dbReference type="GO" id="GO:0016242">
    <property type="term" value="P:negative regulation of macroautophagy"/>
    <property type="evidence" value="ECO:0007669"/>
    <property type="project" value="TreeGrafter"/>
</dbReference>
<dbReference type="GO" id="GO:0031932">
    <property type="term" value="C:TORC2 complex"/>
    <property type="evidence" value="ECO:0007669"/>
    <property type="project" value="TreeGrafter"/>
</dbReference>
<dbReference type="GO" id="GO:0000184">
    <property type="term" value="P:nuclear-transcribed mRNA catabolic process, nonsense-mediated decay"/>
    <property type="evidence" value="ECO:0007669"/>
    <property type="project" value="UniProtKB-KW"/>
</dbReference>
<keyword evidence="11" id="KW-0175">Coiled coil</keyword>
<dbReference type="PROSITE" id="PS00916">
    <property type="entry name" value="PI3_4_KINASE_2"/>
    <property type="match status" value="1"/>
</dbReference>
<evidence type="ECO:0000256" key="8">
    <source>
        <dbReference type="ARBA" id="ARBA00023161"/>
    </source>
</evidence>
<dbReference type="Gene3D" id="1.10.1070.11">
    <property type="entry name" value="Phosphatidylinositol 3-/4-kinase, catalytic domain"/>
    <property type="match status" value="1"/>
</dbReference>
<keyword evidence="5" id="KW-0547">Nucleotide-binding</keyword>
<evidence type="ECO:0000256" key="1">
    <source>
        <dbReference type="ARBA" id="ARBA00011031"/>
    </source>
</evidence>
<dbReference type="Proteomes" id="UP000095300">
    <property type="component" value="Unassembled WGS sequence"/>
</dbReference>
<dbReference type="Pfam" id="PF00454">
    <property type="entry name" value="PI3_PI4_kinase"/>
    <property type="match status" value="1"/>
</dbReference>
<dbReference type="PANTHER" id="PTHR11139:SF119">
    <property type="entry name" value="SERINE_THREONINE-PROTEIN KINASE SMG1"/>
    <property type="match status" value="1"/>
</dbReference>
<evidence type="ECO:0000256" key="3">
    <source>
        <dbReference type="ARBA" id="ARBA00022527"/>
    </source>
</evidence>
<dbReference type="OrthoDB" id="10065496at2759"/>
<keyword evidence="17" id="KW-1185">Reference proteome</keyword>
<evidence type="ECO:0000256" key="5">
    <source>
        <dbReference type="ARBA" id="ARBA00022741"/>
    </source>
</evidence>